<evidence type="ECO:0000313" key="2">
    <source>
        <dbReference type="Proteomes" id="UP000033054"/>
    </source>
</evidence>
<dbReference type="AlphaFoldDB" id="A0A0E3ZVC3"/>
<dbReference type="Proteomes" id="UP000033054">
    <property type="component" value="Chromosome"/>
</dbReference>
<dbReference type="EMBL" id="CP010429">
    <property type="protein sequence ID" value="AKD55043.1"/>
    <property type="molecule type" value="Genomic_DNA"/>
</dbReference>
<dbReference type="PATRIC" id="fig|1379870.5.peg.1988"/>
<evidence type="ECO:0000313" key="1">
    <source>
        <dbReference type="EMBL" id="AKD55043.1"/>
    </source>
</evidence>
<organism evidence="1 2">
    <name type="scientific">Spirosoma radiotolerans</name>
    <dbReference type="NCBI Taxonomy" id="1379870"/>
    <lineage>
        <taxon>Bacteria</taxon>
        <taxon>Pseudomonadati</taxon>
        <taxon>Bacteroidota</taxon>
        <taxon>Cytophagia</taxon>
        <taxon>Cytophagales</taxon>
        <taxon>Cytophagaceae</taxon>
        <taxon>Spirosoma</taxon>
    </lineage>
</organism>
<gene>
    <name evidence="1" type="ORF">SD10_09130</name>
</gene>
<dbReference type="RefSeq" id="WP_046573523.1">
    <property type="nucleotide sequence ID" value="NZ_CP010429.1"/>
</dbReference>
<protein>
    <submittedName>
        <fullName evidence="1">Uncharacterized protein</fullName>
    </submittedName>
</protein>
<accession>A0A0E3ZVC3</accession>
<dbReference type="HOGENOM" id="CLU_1766868_0_0_10"/>
<keyword evidence="2" id="KW-1185">Reference proteome</keyword>
<sequence>MSKQAKLLLWIVSGLLFVAGSLLHSMARAQTYCDTLAHDNVILNRLVNEQDALLAARSETIKTLKVRVSLADSSSEAIRTQANKTIVSLTEQRNTATARADKAEAKVAAVDGKQPKTWAGRQLRKARDGLAVLGAVAAAYITLNIIL</sequence>
<reference evidence="1 2" key="1">
    <citation type="journal article" date="2014" name="Curr. Microbiol.">
        <title>Spirosoma radiotolerans sp. nov., a gamma-radiation-resistant bacterium isolated from gamma ray-irradiated soil.</title>
        <authorList>
            <person name="Lee J.J."/>
            <person name="Srinivasan S."/>
            <person name="Lim S."/>
            <person name="Joe M."/>
            <person name="Im S."/>
            <person name="Bae S.I."/>
            <person name="Park K.R."/>
            <person name="Han J.H."/>
            <person name="Park S.H."/>
            <person name="Joo B.M."/>
            <person name="Park S.J."/>
            <person name="Kim M.K."/>
        </authorList>
    </citation>
    <scope>NUCLEOTIDE SEQUENCE [LARGE SCALE GENOMIC DNA]</scope>
    <source>
        <strain evidence="1 2">DG5A</strain>
    </source>
</reference>
<dbReference type="KEGG" id="srd:SD10_09130"/>
<name>A0A0E3ZVC3_9BACT</name>
<proteinExistence type="predicted"/>
<dbReference type="STRING" id="1379870.SD10_09130"/>